<sequence>MNGLRFKAKITALQVIDVGYSVRSLQSGATVVEFALMVGFIATAIVLAVGLIGQQLIPGFPAATAGLR</sequence>
<name>A0ABU1UAK0_9MICC</name>
<reference evidence="2 3" key="1">
    <citation type="submission" date="2023-07" db="EMBL/GenBank/DDBJ databases">
        <title>Sorghum-associated microbial communities from plants grown in Nebraska, USA.</title>
        <authorList>
            <person name="Schachtman D."/>
        </authorList>
    </citation>
    <scope>NUCLEOTIDE SEQUENCE [LARGE SCALE GENOMIC DNA]</scope>
    <source>
        <strain evidence="2 3">BE167</strain>
    </source>
</reference>
<keyword evidence="1" id="KW-1133">Transmembrane helix</keyword>
<evidence type="ECO:0000313" key="3">
    <source>
        <dbReference type="Proteomes" id="UP001252243"/>
    </source>
</evidence>
<proteinExistence type="predicted"/>
<protein>
    <submittedName>
        <fullName evidence="2">Flp pilus assembly pilin Flp</fullName>
    </submittedName>
</protein>
<dbReference type="RefSeq" id="WP_310052466.1">
    <property type="nucleotide sequence ID" value="NZ_JAVDVQ010000005.1"/>
</dbReference>
<comment type="caution">
    <text evidence="2">The sequence shown here is derived from an EMBL/GenBank/DDBJ whole genome shotgun (WGS) entry which is preliminary data.</text>
</comment>
<dbReference type="Proteomes" id="UP001252243">
    <property type="component" value="Unassembled WGS sequence"/>
</dbReference>
<dbReference type="EMBL" id="JAVDVQ010000005">
    <property type="protein sequence ID" value="MDR7082229.1"/>
    <property type="molecule type" value="Genomic_DNA"/>
</dbReference>
<feature type="transmembrane region" description="Helical" evidence="1">
    <location>
        <begin position="31"/>
        <end position="52"/>
    </location>
</feature>
<keyword evidence="1" id="KW-0472">Membrane</keyword>
<evidence type="ECO:0000313" key="2">
    <source>
        <dbReference type="EMBL" id="MDR7082229.1"/>
    </source>
</evidence>
<keyword evidence="1" id="KW-0812">Transmembrane</keyword>
<organism evidence="2 3">
    <name type="scientific">Arthrobacter ginsengisoli</name>
    <dbReference type="NCBI Taxonomy" id="1356565"/>
    <lineage>
        <taxon>Bacteria</taxon>
        <taxon>Bacillati</taxon>
        <taxon>Actinomycetota</taxon>
        <taxon>Actinomycetes</taxon>
        <taxon>Micrococcales</taxon>
        <taxon>Micrococcaceae</taxon>
        <taxon>Arthrobacter</taxon>
    </lineage>
</organism>
<keyword evidence="3" id="KW-1185">Reference proteome</keyword>
<evidence type="ECO:0000256" key="1">
    <source>
        <dbReference type="SAM" id="Phobius"/>
    </source>
</evidence>
<gene>
    <name evidence="2" type="ORF">J2X01_001517</name>
</gene>
<accession>A0ABU1UAK0</accession>